<proteinExistence type="predicted"/>
<dbReference type="InterPro" id="IPR039447">
    <property type="entry name" value="UreH-like_TM_dom"/>
</dbReference>
<sequence length="127" mass="14083">MIDSHFLIAFLIGLLSAGHCIGMCSGIASFVSMHNDKPSNKFIPVYYNLGRLCTYSLLGAIVGGTISSVANIINFTNSLAYLRLAASFFLIALSLYLGRWWFGLLYIEKSGKTIWKYIIPLGKKYCL</sequence>
<organism evidence="3 4">
    <name type="scientific">Candidatus Photodesmus katoptron Akat1</name>
    <dbReference type="NCBI Taxonomy" id="1236703"/>
    <lineage>
        <taxon>Bacteria</taxon>
        <taxon>Pseudomonadati</taxon>
        <taxon>Pseudomonadota</taxon>
        <taxon>Gammaproteobacteria</taxon>
        <taxon>Vibrionales</taxon>
        <taxon>Vibrionaceae</taxon>
        <taxon>Candidatus Photodesmus</taxon>
    </lineage>
</organism>
<dbReference type="AlphaFoldDB" id="S3EHC7"/>
<dbReference type="eggNOG" id="COG2836">
    <property type="taxonomic scope" value="Bacteria"/>
</dbReference>
<evidence type="ECO:0000313" key="3">
    <source>
        <dbReference type="EMBL" id="EPE37588.1"/>
    </source>
</evidence>
<accession>S3EHC7</accession>
<feature type="transmembrane region" description="Helical" evidence="1">
    <location>
        <begin position="52"/>
        <end position="73"/>
    </location>
</feature>
<dbReference type="STRING" id="28176.CF66_2404"/>
<dbReference type="EMBL" id="AMSD01000001">
    <property type="protein sequence ID" value="EPE37588.1"/>
    <property type="molecule type" value="Genomic_DNA"/>
</dbReference>
<dbReference type="Pfam" id="PF13386">
    <property type="entry name" value="DsbD_2"/>
    <property type="match status" value="1"/>
</dbReference>
<protein>
    <recommendedName>
        <fullName evidence="2">Urease accessory protein UreH-like transmembrane domain-containing protein</fullName>
    </recommendedName>
</protein>
<reference evidence="3 4" key="1">
    <citation type="journal article" date="2014" name="Environ. Microbiol.">
        <title>Genomic signatures of obligate host dependence in the luminous bacterial symbiont of a vertebrate.</title>
        <authorList>
            <person name="Hendry T.A."/>
            <person name="de Wet J.R."/>
            <person name="Dunlap P.V."/>
        </authorList>
    </citation>
    <scope>NUCLEOTIDE SEQUENCE [LARGE SCALE GENOMIC DNA]</scope>
    <source>
        <strain evidence="3 4">Akat1</strain>
    </source>
</reference>
<feature type="transmembrane region" description="Helical" evidence="1">
    <location>
        <begin position="6"/>
        <end position="31"/>
    </location>
</feature>
<feature type="transmembrane region" description="Helical" evidence="1">
    <location>
        <begin position="79"/>
        <end position="102"/>
    </location>
</feature>
<feature type="domain" description="Urease accessory protein UreH-like transmembrane" evidence="2">
    <location>
        <begin position="8"/>
        <end position="124"/>
    </location>
</feature>
<keyword evidence="4" id="KW-1185">Reference proteome</keyword>
<keyword evidence="1" id="KW-0812">Transmembrane</keyword>
<evidence type="ECO:0000256" key="1">
    <source>
        <dbReference type="SAM" id="Phobius"/>
    </source>
</evidence>
<keyword evidence="1" id="KW-0472">Membrane</keyword>
<keyword evidence="1" id="KW-1133">Transmembrane helix</keyword>
<evidence type="ECO:0000259" key="2">
    <source>
        <dbReference type="Pfam" id="PF13386"/>
    </source>
</evidence>
<comment type="caution">
    <text evidence="3">The sequence shown here is derived from an EMBL/GenBank/DDBJ whole genome shotgun (WGS) entry which is preliminary data.</text>
</comment>
<evidence type="ECO:0000313" key="4">
    <source>
        <dbReference type="Proteomes" id="UP000053688"/>
    </source>
</evidence>
<name>S3EHC7_9GAMM</name>
<dbReference type="PANTHER" id="PTHR42208">
    <property type="entry name" value="HEAVY METAL TRANSPORTER-RELATED"/>
    <property type="match status" value="1"/>
</dbReference>
<gene>
    <name evidence="3" type="ORF">O1U_0042</name>
</gene>
<dbReference type="Proteomes" id="UP000053688">
    <property type="component" value="Unassembled WGS sequence"/>
</dbReference>
<dbReference type="PANTHER" id="PTHR42208:SF1">
    <property type="entry name" value="HEAVY METAL TRANSPORTER"/>
    <property type="match status" value="1"/>
</dbReference>